<keyword evidence="3" id="KW-0716">Sensory transduction</keyword>
<organism evidence="11">
    <name type="scientific">Lygus hesperus</name>
    <name type="common">Western plant bug</name>
    <dbReference type="NCBI Taxonomy" id="30085"/>
    <lineage>
        <taxon>Eukaryota</taxon>
        <taxon>Metazoa</taxon>
        <taxon>Ecdysozoa</taxon>
        <taxon>Arthropoda</taxon>
        <taxon>Hexapoda</taxon>
        <taxon>Insecta</taxon>
        <taxon>Pterygota</taxon>
        <taxon>Neoptera</taxon>
        <taxon>Paraneoptera</taxon>
        <taxon>Hemiptera</taxon>
        <taxon>Heteroptera</taxon>
        <taxon>Panheteroptera</taxon>
        <taxon>Cimicomorpha</taxon>
        <taxon>Miridae</taxon>
        <taxon>Mirini</taxon>
        <taxon>Lygus</taxon>
    </lineage>
</organism>
<accession>A0A0A9Y8T7</accession>
<evidence type="ECO:0000256" key="3">
    <source>
        <dbReference type="ARBA" id="ARBA00022606"/>
    </source>
</evidence>
<reference evidence="11" key="2">
    <citation type="submission" date="2014-07" db="EMBL/GenBank/DDBJ databases">
        <authorList>
            <person name="Hull J."/>
        </authorList>
    </citation>
    <scope>NUCLEOTIDE SEQUENCE</scope>
</reference>
<keyword evidence="4 10" id="KW-0812">Transmembrane</keyword>
<evidence type="ECO:0000256" key="7">
    <source>
        <dbReference type="ARBA" id="ARBA00023136"/>
    </source>
</evidence>
<keyword evidence="5" id="KW-0552">Olfaction</keyword>
<dbReference type="EMBL" id="GBHO01016091">
    <property type="protein sequence ID" value="JAG27513.1"/>
    <property type="molecule type" value="Transcribed_RNA"/>
</dbReference>
<evidence type="ECO:0000256" key="1">
    <source>
        <dbReference type="ARBA" id="ARBA00004651"/>
    </source>
</evidence>
<evidence type="ECO:0000313" key="12">
    <source>
        <dbReference type="EMBL" id="JAG27514.1"/>
    </source>
</evidence>
<keyword evidence="6 10" id="KW-1133">Transmembrane helix</keyword>
<reference evidence="11" key="1">
    <citation type="journal article" date="2014" name="PLoS ONE">
        <title>Transcriptome-Based Identification of ABC Transporters in the Western Tarnished Plant Bug Lygus hesperus.</title>
        <authorList>
            <person name="Hull J.J."/>
            <person name="Chaney K."/>
            <person name="Geib S.M."/>
            <person name="Fabrick J.A."/>
            <person name="Brent C.S."/>
            <person name="Walsh D."/>
            <person name="Lavine L.C."/>
        </authorList>
    </citation>
    <scope>NUCLEOTIDE SEQUENCE</scope>
</reference>
<feature type="transmembrane region" description="Helical" evidence="10">
    <location>
        <begin position="6"/>
        <end position="24"/>
    </location>
</feature>
<dbReference type="GO" id="GO:0007165">
    <property type="term" value="P:signal transduction"/>
    <property type="evidence" value="ECO:0007669"/>
    <property type="project" value="UniProtKB-KW"/>
</dbReference>
<evidence type="ECO:0000256" key="4">
    <source>
        <dbReference type="ARBA" id="ARBA00022692"/>
    </source>
</evidence>
<evidence type="ECO:0000256" key="9">
    <source>
        <dbReference type="ARBA" id="ARBA00023224"/>
    </source>
</evidence>
<dbReference type="GO" id="GO:0005549">
    <property type="term" value="F:odorant binding"/>
    <property type="evidence" value="ECO:0007669"/>
    <property type="project" value="InterPro"/>
</dbReference>
<evidence type="ECO:0000256" key="5">
    <source>
        <dbReference type="ARBA" id="ARBA00022725"/>
    </source>
</evidence>
<feature type="transmembrane region" description="Helical" evidence="10">
    <location>
        <begin position="36"/>
        <end position="52"/>
    </location>
</feature>
<keyword evidence="9" id="KW-0807">Transducer</keyword>
<keyword evidence="8 11" id="KW-0675">Receptor</keyword>
<keyword evidence="7 10" id="KW-0472">Membrane</keyword>
<sequence length="130" mass="15014">MEVTFFAQIMLISVILACVAYPVLMADSDLPHVIKAIWFLIVLITILAIFNYEMDVMSNKNVEVFDALYNTPWYACDIKFRRMVLNGMTFSQNPIWIRGMGLLDVRASKATFYSALVRSYNILNVFRNIE</sequence>
<evidence type="ECO:0000256" key="8">
    <source>
        <dbReference type="ARBA" id="ARBA00023170"/>
    </source>
</evidence>
<proteinExistence type="predicted"/>
<evidence type="ECO:0000256" key="2">
    <source>
        <dbReference type="ARBA" id="ARBA00022475"/>
    </source>
</evidence>
<protein>
    <submittedName>
        <fullName evidence="11">Odorant receptor 43a</fullName>
    </submittedName>
</protein>
<evidence type="ECO:0000256" key="10">
    <source>
        <dbReference type="SAM" id="Phobius"/>
    </source>
</evidence>
<name>A0A0A9Y8T7_LYGHE</name>
<dbReference type="Pfam" id="PF02949">
    <property type="entry name" value="7tm_6"/>
    <property type="match status" value="1"/>
</dbReference>
<dbReference type="InterPro" id="IPR004117">
    <property type="entry name" value="7tm6_olfct_rcpt"/>
</dbReference>
<dbReference type="PANTHER" id="PTHR21137:SF35">
    <property type="entry name" value="ODORANT RECEPTOR 19A-RELATED"/>
    <property type="match status" value="1"/>
</dbReference>
<dbReference type="EMBL" id="GBHO01016090">
    <property type="protein sequence ID" value="JAG27514.1"/>
    <property type="molecule type" value="Transcribed_RNA"/>
</dbReference>
<dbReference type="AlphaFoldDB" id="A0A0A9Y8T7"/>
<dbReference type="GO" id="GO:0005886">
    <property type="term" value="C:plasma membrane"/>
    <property type="evidence" value="ECO:0007669"/>
    <property type="project" value="UniProtKB-SubCell"/>
</dbReference>
<evidence type="ECO:0000313" key="11">
    <source>
        <dbReference type="EMBL" id="JAG27513.1"/>
    </source>
</evidence>
<dbReference type="PANTHER" id="PTHR21137">
    <property type="entry name" value="ODORANT RECEPTOR"/>
    <property type="match status" value="1"/>
</dbReference>
<dbReference type="GO" id="GO:0004984">
    <property type="term" value="F:olfactory receptor activity"/>
    <property type="evidence" value="ECO:0007669"/>
    <property type="project" value="InterPro"/>
</dbReference>
<gene>
    <name evidence="11" type="primary">Or43a_1</name>
    <name evidence="12" type="synonym">Or43a_4</name>
    <name evidence="12" type="ORF">CM83_85888</name>
    <name evidence="11" type="ORF">CM83_85889</name>
</gene>
<comment type="subcellular location">
    <subcellularLocation>
        <location evidence="1">Cell membrane</location>
        <topology evidence="1">Multi-pass membrane protein</topology>
    </subcellularLocation>
</comment>
<keyword evidence="2" id="KW-1003">Cell membrane</keyword>
<evidence type="ECO:0000256" key="6">
    <source>
        <dbReference type="ARBA" id="ARBA00022989"/>
    </source>
</evidence>